<dbReference type="Proteomes" id="UP000217790">
    <property type="component" value="Unassembled WGS sequence"/>
</dbReference>
<sequence>MSIEGQVQDGNTETDVSGLMKAASRLQPLGKEPHILPLYGAKRRDKDDSICGVVRISYVVAIDSADLEYEGSYELSIVVPMGRFYSTKDKLMRERREKKYAHTRLQFTQSVRTNLFPVSCKSASSGPSNNRNGPRTLCNWPVRRTKSAPRMQSNDLGSFTHETRLRWESGKRYETCFLLYTGLVSLHSKIHSMKASELQSSIVCFNYFLSTGSCMAHEDSIILLRRRLFVPTKVMQKKLLRSCKQENAYQSDVVSVCGCISKSRMYLSVLPSLEIESRSGQHVTSYRRTAPLRHVRRDSVLIYVPVTLKGETLLAFSDGFGA</sequence>
<organism evidence="1 2">
    <name type="scientific">Armillaria gallica</name>
    <name type="common">Bulbous honey fungus</name>
    <name type="synonym">Armillaria bulbosa</name>
    <dbReference type="NCBI Taxonomy" id="47427"/>
    <lineage>
        <taxon>Eukaryota</taxon>
        <taxon>Fungi</taxon>
        <taxon>Dikarya</taxon>
        <taxon>Basidiomycota</taxon>
        <taxon>Agaricomycotina</taxon>
        <taxon>Agaricomycetes</taxon>
        <taxon>Agaricomycetidae</taxon>
        <taxon>Agaricales</taxon>
        <taxon>Marasmiineae</taxon>
        <taxon>Physalacriaceae</taxon>
        <taxon>Armillaria</taxon>
    </lineage>
</organism>
<protein>
    <submittedName>
        <fullName evidence="1">Uncharacterized protein</fullName>
    </submittedName>
</protein>
<gene>
    <name evidence="1" type="ORF">ARMGADRAFT_1171967</name>
</gene>
<accession>A0A2H3CPF9</accession>
<evidence type="ECO:0000313" key="2">
    <source>
        <dbReference type="Proteomes" id="UP000217790"/>
    </source>
</evidence>
<dbReference type="InParanoid" id="A0A2H3CPF9"/>
<reference evidence="2" key="1">
    <citation type="journal article" date="2017" name="Nat. Ecol. Evol.">
        <title>Genome expansion and lineage-specific genetic innovations in the forest pathogenic fungi Armillaria.</title>
        <authorList>
            <person name="Sipos G."/>
            <person name="Prasanna A.N."/>
            <person name="Walter M.C."/>
            <person name="O'Connor E."/>
            <person name="Balint B."/>
            <person name="Krizsan K."/>
            <person name="Kiss B."/>
            <person name="Hess J."/>
            <person name="Varga T."/>
            <person name="Slot J."/>
            <person name="Riley R."/>
            <person name="Boka B."/>
            <person name="Rigling D."/>
            <person name="Barry K."/>
            <person name="Lee J."/>
            <person name="Mihaltcheva S."/>
            <person name="LaButti K."/>
            <person name="Lipzen A."/>
            <person name="Waldron R."/>
            <person name="Moloney N.M."/>
            <person name="Sperisen C."/>
            <person name="Kredics L."/>
            <person name="Vagvoelgyi C."/>
            <person name="Patrignani A."/>
            <person name="Fitzpatrick D."/>
            <person name="Nagy I."/>
            <person name="Doyle S."/>
            <person name="Anderson J.B."/>
            <person name="Grigoriev I.V."/>
            <person name="Gueldener U."/>
            <person name="Muensterkoetter M."/>
            <person name="Nagy L.G."/>
        </authorList>
    </citation>
    <scope>NUCLEOTIDE SEQUENCE [LARGE SCALE GENOMIC DNA]</scope>
    <source>
        <strain evidence="2">Ar21-2</strain>
    </source>
</reference>
<dbReference type="EMBL" id="KZ293749">
    <property type="protein sequence ID" value="PBK80288.1"/>
    <property type="molecule type" value="Genomic_DNA"/>
</dbReference>
<name>A0A2H3CPF9_ARMGA</name>
<keyword evidence="2" id="KW-1185">Reference proteome</keyword>
<proteinExistence type="predicted"/>
<evidence type="ECO:0000313" key="1">
    <source>
        <dbReference type="EMBL" id="PBK80288.1"/>
    </source>
</evidence>
<dbReference type="AlphaFoldDB" id="A0A2H3CPF9"/>